<accession>A0ACC2F0G1</accession>
<sequence length="148" mass="17097">MYDPLGGWRTPATGQRGERRVTAPLLSVRRRTPRAPVLKRNGIKQSEPWSTPPAEWFRMLERESLWREAIQYPGLGILRPAIPSPVEPMQRGDFIRYALRFSWCRPHVLPLEQRKTRIYDGLLRHPGNAALTAFRCWRGGWGAVAELL</sequence>
<dbReference type="EMBL" id="CM055764">
    <property type="protein sequence ID" value="KAJ7984861.1"/>
    <property type="molecule type" value="Genomic_DNA"/>
</dbReference>
<keyword evidence="2" id="KW-1185">Reference proteome</keyword>
<gene>
    <name evidence="1" type="ORF">DPEC_G00359170</name>
</gene>
<reference evidence="1" key="1">
    <citation type="submission" date="2021-05" db="EMBL/GenBank/DDBJ databases">
        <authorList>
            <person name="Pan Q."/>
            <person name="Jouanno E."/>
            <person name="Zahm M."/>
            <person name="Klopp C."/>
            <person name="Cabau C."/>
            <person name="Louis A."/>
            <person name="Berthelot C."/>
            <person name="Parey E."/>
            <person name="Roest Crollius H."/>
            <person name="Montfort J."/>
            <person name="Robinson-Rechavi M."/>
            <person name="Bouchez O."/>
            <person name="Lampietro C."/>
            <person name="Lopez Roques C."/>
            <person name="Donnadieu C."/>
            <person name="Postlethwait J."/>
            <person name="Bobe J."/>
            <person name="Dillon D."/>
            <person name="Chandos A."/>
            <person name="von Hippel F."/>
            <person name="Guiguen Y."/>
        </authorList>
    </citation>
    <scope>NUCLEOTIDE SEQUENCE</scope>
    <source>
        <strain evidence="1">YG-Jan2019</strain>
    </source>
</reference>
<evidence type="ECO:0000313" key="2">
    <source>
        <dbReference type="Proteomes" id="UP001157502"/>
    </source>
</evidence>
<dbReference type="Proteomes" id="UP001157502">
    <property type="component" value="Chromosome 37"/>
</dbReference>
<proteinExistence type="predicted"/>
<protein>
    <submittedName>
        <fullName evidence="1">Uncharacterized protein</fullName>
    </submittedName>
</protein>
<evidence type="ECO:0000313" key="1">
    <source>
        <dbReference type="EMBL" id="KAJ7984861.1"/>
    </source>
</evidence>
<name>A0ACC2F0G1_DALPE</name>
<comment type="caution">
    <text evidence="1">The sequence shown here is derived from an EMBL/GenBank/DDBJ whole genome shotgun (WGS) entry which is preliminary data.</text>
</comment>
<organism evidence="1 2">
    <name type="scientific">Dallia pectoralis</name>
    <name type="common">Alaska blackfish</name>
    <dbReference type="NCBI Taxonomy" id="75939"/>
    <lineage>
        <taxon>Eukaryota</taxon>
        <taxon>Metazoa</taxon>
        <taxon>Chordata</taxon>
        <taxon>Craniata</taxon>
        <taxon>Vertebrata</taxon>
        <taxon>Euteleostomi</taxon>
        <taxon>Actinopterygii</taxon>
        <taxon>Neopterygii</taxon>
        <taxon>Teleostei</taxon>
        <taxon>Protacanthopterygii</taxon>
        <taxon>Esociformes</taxon>
        <taxon>Umbridae</taxon>
        <taxon>Dallia</taxon>
    </lineage>
</organism>